<dbReference type="EMBL" id="JABRWM010000006">
    <property type="protein sequence ID" value="NRF18586.1"/>
    <property type="molecule type" value="Genomic_DNA"/>
</dbReference>
<feature type="transmembrane region" description="Helical" evidence="18">
    <location>
        <begin position="49"/>
        <end position="71"/>
    </location>
</feature>
<feature type="domain" description="Cytochrome oxidase subunit I profile" evidence="19">
    <location>
        <begin position="28"/>
        <end position="542"/>
    </location>
</feature>
<name>A0AA44EH26_9HYPH</name>
<evidence type="ECO:0000256" key="17">
    <source>
        <dbReference type="RuleBase" id="RU000370"/>
    </source>
</evidence>
<dbReference type="PROSITE" id="PS50855">
    <property type="entry name" value="COX1"/>
    <property type="match status" value="1"/>
</dbReference>
<keyword evidence="15 18" id="KW-0472">Membrane</keyword>
<protein>
    <recommendedName>
        <fullName evidence="18">Cytochrome c oxidase subunit 1</fullName>
        <ecNumber evidence="18">7.1.1.9</ecNumber>
    </recommendedName>
</protein>
<comment type="pathway">
    <text evidence="2 18">Energy metabolism; oxidative phosphorylation.</text>
</comment>
<comment type="function">
    <text evidence="18">Cytochrome c oxidase is the component of the respiratory chain that catalyzes the reduction of oxygen to water. Subunits 1-3 form the functional core of the enzyme complex. CO I is the catalytic subunit of the enzyme. Electrons originating in cytochrome c are transferred via the copper A center of subunit 2 and heme A of subunit 1 to the bimetallic center formed by heme A3 and copper B.</text>
</comment>
<dbReference type="Proteomes" id="UP001155820">
    <property type="component" value="Unassembled WGS sequence"/>
</dbReference>
<feature type="transmembrane region" description="Helical" evidence="18">
    <location>
        <begin position="210"/>
        <end position="234"/>
    </location>
</feature>
<keyword evidence="12 18" id="KW-1133">Transmembrane helix</keyword>
<dbReference type="GO" id="GO:0015990">
    <property type="term" value="P:electron transport coupled proton transport"/>
    <property type="evidence" value="ECO:0007669"/>
    <property type="project" value="InterPro"/>
</dbReference>
<feature type="transmembrane region" description="Helical" evidence="18">
    <location>
        <begin position="366"/>
        <end position="387"/>
    </location>
</feature>
<evidence type="ECO:0000259" key="19">
    <source>
        <dbReference type="PROSITE" id="PS50855"/>
    </source>
</evidence>
<dbReference type="SUPFAM" id="SSF81442">
    <property type="entry name" value="Cytochrome c oxidase subunit I-like"/>
    <property type="match status" value="1"/>
</dbReference>
<keyword evidence="4 17" id="KW-0813">Transport</keyword>
<dbReference type="InterPro" id="IPR000883">
    <property type="entry name" value="Cyt_C_Oxase_1"/>
</dbReference>
<keyword evidence="13 18" id="KW-0408">Iron</keyword>
<evidence type="ECO:0000256" key="5">
    <source>
        <dbReference type="ARBA" id="ARBA00022475"/>
    </source>
</evidence>
<evidence type="ECO:0000256" key="1">
    <source>
        <dbReference type="ARBA" id="ARBA00004651"/>
    </source>
</evidence>
<evidence type="ECO:0000256" key="10">
    <source>
        <dbReference type="ARBA" id="ARBA00022967"/>
    </source>
</evidence>
<keyword evidence="5 18" id="KW-1003">Cell membrane</keyword>
<evidence type="ECO:0000256" key="15">
    <source>
        <dbReference type="ARBA" id="ARBA00023136"/>
    </source>
</evidence>
<comment type="similarity">
    <text evidence="3 17">Belongs to the heme-copper respiratory oxidase family.</text>
</comment>
<keyword evidence="7 17" id="KW-0679">Respiratory chain</keyword>
<feature type="transmembrane region" description="Helical" evidence="18">
    <location>
        <begin position="128"/>
        <end position="147"/>
    </location>
</feature>
<keyword evidence="10" id="KW-1278">Translocase</keyword>
<keyword evidence="11 17" id="KW-0249">Electron transport</keyword>
<comment type="subcellular location">
    <subcellularLocation>
        <location evidence="1 18">Cell membrane</location>
        <topology evidence="1 18">Multi-pass membrane protein</topology>
    </subcellularLocation>
</comment>
<feature type="transmembrane region" description="Helical" evidence="18">
    <location>
        <begin position="478"/>
        <end position="500"/>
    </location>
</feature>
<dbReference type="GO" id="GO:0020037">
    <property type="term" value="F:heme binding"/>
    <property type="evidence" value="ECO:0007669"/>
    <property type="project" value="InterPro"/>
</dbReference>
<keyword evidence="8 17" id="KW-0812">Transmembrane</keyword>
<dbReference type="Gene3D" id="1.20.210.10">
    <property type="entry name" value="Cytochrome c oxidase-like, subunit I domain"/>
    <property type="match status" value="1"/>
</dbReference>
<dbReference type="EC" id="7.1.1.9" evidence="18"/>
<feature type="transmembrane region" description="Helical" evidence="18">
    <location>
        <begin position="399"/>
        <end position="425"/>
    </location>
</feature>
<keyword evidence="14 18" id="KW-0186">Copper</keyword>
<feature type="transmembrane region" description="Helical" evidence="18">
    <location>
        <begin position="272"/>
        <end position="291"/>
    </location>
</feature>
<comment type="catalytic activity">
    <reaction evidence="16 18">
        <text>4 Fe(II)-[cytochrome c] + O2 + 8 H(+)(in) = 4 Fe(III)-[cytochrome c] + 2 H2O + 4 H(+)(out)</text>
        <dbReference type="Rhea" id="RHEA:11436"/>
        <dbReference type="Rhea" id="RHEA-COMP:10350"/>
        <dbReference type="Rhea" id="RHEA-COMP:14399"/>
        <dbReference type="ChEBI" id="CHEBI:15377"/>
        <dbReference type="ChEBI" id="CHEBI:15378"/>
        <dbReference type="ChEBI" id="CHEBI:15379"/>
        <dbReference type="ChEBI" id="CHEBI:29033"/>
        <dbReference type="ChEBI" id="CHEBI:29034"/>
        <dbReference type="EC" id="7.1.1.9"/>
    </reaction>
</comment>
<evidence type="ECO:0000256" key="4">
    <source>
        <dbReference type="ARBA" id="ARBA00022448"/>
    </source>
</evidence>
<reference evidence="20" key="1">
    <citation type="submission" date="2019-07" db="EMBL/GenBank/DDBJ databases">
        <title>FDA dAtabase for Regulatory Grade micrObial Sequences (FDA-ARGOS): Supporting development and validation of Infectious Disease Dx tests.</title>
        <authorList>
            <person name="Bachman M."/>
            <person name="Young C."/>
            <person name="Tallon L."/>
            <person name="Sadzewicz L."/>
            <person name="Vavikolanu K."/>
            <person name="Mehta A."/>
            <person name="Aluvathingal J."/>
            <person name="Nadendla S."/>
            <person name="Nandy P."/>
            <person name="Geyer C."/>
            <person name="Yan Y."/>
            <person name="Sichtig H."/>
        </authorList>
    </citation>
    <scope>NUCLEOTIDE SEQUENCE</scope>
    <source>
        <strain evidence="20">FDAARGOS_618</strain>
    </source>
</reference>
<comment type="caution">
    <text evidence="20">The sequence shown here is derived from an EMBL/GenBank/DDBJ whole genome shotgun (WGS) entry which is preliminary data.</text>
</comment>
<dbReference type="InterPro" id="IPR023615">
    <property type="entry name" value="Cyt_c_Oxase_su1_BS"/>
</dbReference>
<evidence type="ECO:0000313" key="20">
    <source>
        <dbReference type="EMBL" id="NRF18586.1"/>
    </source>
</evidence>
<evidence type="ECO:0000256" key="11">
    <source>
        <dbReference type="ARBA" id="ARBA00022982"/>
    </source>
</evidence>
<feature type="transmembrane region" description="Helical" evidence="18">
    <location>
        <begin position="298"/>
        <end position="319"/>
    </location>
</feature>
<dbReference type="GO" id="GO:0004129">
    <property type="term" value="F:cytochrome-c oxidase activity"/>
    <property type="evidence" value="ECO:0007669"/>
    <property type="project" value="UniProtKB-EC"/>
</dbReference>
<proteinExistence type="inferred from homology"/>
<dbReference type="GO" id="GO:0022904">
    <property type="term" value="P:respiratory electron transport chain"/>
    <property type="evidence" value="ECO:0007669"/>
    <property type="project" value="TreeGrafter"/>
</dbReference>
<feature type="transmembrane region" description="Helical" evidence="18">
    <location>
        <begin position="331"/>
        <end position="354"/>
    </location>
</feature>
<evidence type="ECO:0000256" key="13">
    <source>
        <dbReference type="ARBA" id="ARBA00023004"/>
    </source>
</evidence>
<dbReference type="Pfam" id="PF00115">
    <property type="entry name" value="COX1"/>
    <property type="match status" value="1"/>
</dbReference>
<organism evidence="20 21">
    <name type="scientific">Agrobacterium pusense</name>
    <dbReference type="NCBI Taxonomy" id="648995"/>
    <lineage>
        <taxon>Bacteria</taxon>
        <taxon>Pseudomonadati</taxon>
        <taxon>Pseudomonadota</taxon>
        <taxon>Alphaproteobacteria</taxon>
        <taxon>Hyphomicrobiales</taxon>
        <taxon>Rhizobiaceae</taxon>
        <taxon>Rhizobium/Agrobacterium group</taxon>
        <taxon>Agrobacterium</taxon>
    </lineage>
</organism>
<evidence type="ECO:0000256" key="3">
    <source>
        <dbReference type="ARBA" id="ARBA00009578"/>
    </source>
</evidence>
<dbReference type="GO" id="GO:0009060">
    <property type="term" value="P:aerobic respiration"/>
    <property type="evidence" value="ECO:0007669"/>
    <property type="project" value="InterPro"/>
</dbReference>
<evidence type="ECO:0000256" key="12">
    <source>
        <dbReference type="ARBA" id="ARBA00022989"/>
    </source>
</evidence>
<keyword evidence="20" id="KW-0560">Oxidoreductase</keyword>
<evidence type="ECO:0000313" key="21">
    <source>
        <dbReference type="Proteomes" id="UP001155820"/>
    </source>
</evidence>
<accession>A0AA44EH26</accession>
<dbReference type="PANTHER" id="PTHR10422:SF35">
    <property type="entry name" value="CYTOCHROME BO(3) UBIQUINOL OXIDASE SUBUNIT 1"/>
    <property type="match status" value="1"/>
</dbReference>
<dbReference type="PROSITE" id="PS00077">
    <property type="entry name" value="COX1_CUB"/>
    <property type="match status" value="1"/>
</dbReference>
<evidence type="ECO:0000256" key="9">
    <source>
        <dbReference type="ARBA" id="ARBA00022723"/>
    </source>
</evidence>
<evidence type="ECO:0000256" key="14">
    <source>
        <dbReference type="ARBA" id="ARBA00023008"/>
    </source>
</evidence>
<dbReference type="PRINTS" id="PR01165">
    <property type="entry name" value="CYCOXIDASEI"/>
</dbReference>
<keyword evidence="21" id="KW-1185">Reference proteome</keyword>
<evidence type="ECO:0000256" key="2">
    <source>
        <dbReference type="ARBA" id="ARBA00004673"/>
    </source>
</evidence>
<sequence length="636" mass="70365">MAGKQASILMDTDLPVPGMESALETTWGSSRSFWGAIGTVDHKVVARRYIVTAFVFLILGGLLALIMRLQLATPEARFIDPDRYNQIFTMHGANMMFLFAVPVMEAMAVYFVPLMVGTRNIAFPRLNAYSYWVFLVGGLLLWVSFVLDSAPDVGWFAYVPLAGPEYGAGKRADIWAQMITFTELSALSIAVEIVVTVFKQRAPGMSLDRIPLLVWAMVVMAFLVIIAMPAIMFASSTMIMDRLVGTHFYNPAEGGDVLLWQHVFWFFGHPEVYIIFLPAVGMVSTILPAFVGRPIFGYMPMVMALVATGVLSFGLWVHHMFVAGLPKLGESFFTASSMAISVPAGVQIFCWLATLSAGRPVFKTPLLFIIGFIVTFVIGGLTGVMVASVPFDTQVHDTYFVVAHFHYVLIGGAVFPLIGAVYYWFPKMTGRMMSETLGRISFWLIFVGFHLTFFPMHILGLQGMPRRIYTYQPEMPWAGLNLFVSLSAVVLATGFLVFFIDIVRSFAKGRPAGDNPWGAATLEWATASPPPPFNFRSIPVVGSRDPLWENTGELPVVAGMRVDRREILVTSVVEALPEAREASPTDSVWPFWAAIATSIMLIWSMFSPWAVVWGSIPIAVALIGWFWPKGMVEEEA</sequence>
<dbReference type="GO" id="GO:0046872">
    <property type="term" value="F:metal ion binding"/>
    <property type="evidence" value="ECO:0007669"/>
    <property type="project" value="UniProtKB-KW"/>
</dbReference>
<dbReference type="InterPro" id="IPR036927">
    <property type="entry name" value="Cyt_c_oxase-like_su1_sf"/>
</dbReference>
<feature type="transmembrane region" description="Helical" evidence="18">
    <location>
        <begin position="91"/>
        <end position="116"/>
    </location>
</feature>
<dbReference type="GO" id="GO:0016491">
    <property type="term" value="F:oxidoreductase activity"/>
    <property type="evidence" value="ECO:0007669"/>
    <property type="project" value="UniProtKB-KW"/>
</dbReference>
<gene>
    <name evidence="20" type="primary">ctaD</name>
    <name evidence="20" type="ORF">FOB26_05725</name>
</gene>
<dbReference type="PANTHER" id="PTHR10422">
    <property type="entry name" value="CYTOCHROME C OXIDASE SUBUNIT 1"/>
    <property type="match status" value="1"/>
</dbReference>
<evidence type="ECO:0000256" key="16">
    <source>
        <dbReference type="ARBA" id="ARBA00047816"/>
    </source>
</evidence>
<dbReference type="AlphaFoldDB" id="A0AA44EH26"/>
<feature type="transmembrane region" description="Helical" evidence="18">
    <location>
        <begin position="437"/>
        <end position="458"/>
    </location>
</feature>
<keyword evidence="9 18" id="KW-0479">Metal-binding</keyword>
<evidence type="ECO:0000256" key="18">
    <source>
        <dbReference type="RuleBase" id="RU363061"/>
    </source>
</evidence>
<dbReference type="InterPro" id="IPR023616">
    <property type="entry name" value="Cyt_c_oxase-like_su1_dom"/>
</dbReference>
<dbReference type="InterPro" id="IPR014241">
    <property type="entry name" value="Cyt_c_oxidase_su1_bac"/>
</dbReference>
<keyword evidence="6 17" id="KW-0349">Heme</keyword>
<feature type="transmembrane region" description="Helical" evidence="18">
    <location>
        <begin position="174"/>
        <end position="198"/>
    </location>
</feature>
<feature type="transmembrane region" description="Helical" evidence="18">
    <location>
        <begin position="612"/>
        <end position="628"/>
    </location>
</feature>
<evidence type="ECO:0000256" key="6">
    <source>
        <dbReference type="ARBA" id="ARBA00022617"/>
    </source>
</evidence>
<evidence type="ECO:0000256" key="8">
    <source>
        <dbReference type="ARBA" id="ARBA00022692"/>
    </source>
</evidence>
<dbReference type="GO" id="GO:0005886">
    <property type="term" value="C:plasma membrane"/>
    <property type="evidence" value="ECO:0007669"/>
    <property type="project" value="UniProtKB-SubCell"/>
</dbReference>
<dbReference type="NCBIfam" id="TIGR02891">
    <property type="entry name" value="CtaD_CoxA"/>
    <property type="match status" value="1"/>
</dbReference>
<dbReference type="RefSeq" id="WP_172873885.1">
    <property type="nucleotide sequence ID" value="NZ_JABRWL010000005.1"/>
</dbReference>
<evidence type="ECO:0000256" key="7">
    <source>
        <dbReference type="ARBA" id="ARBA00022660"/>
    </source>
</evidence>